<feature type="signal peptide" evidence="2">
    <location>
        <begin position="1"/>
        <end position="19"/>
    </location>
</feature>
<evidence type="ECO:0000313" key="3">
    <source>
        <dbReference type="EMBL" id="RYN51273.1"/>
    </source>
</evidence>
<organism evidence="3 4">
    <name type="scientific">Alternaria tenuissima</name>
    <dbReference type="NCBI Taxonomy" id="119927"/>
    <lineage>
        <taxon>Eukaryota</taxon>
        <taxon>Fungi</taxon>
        <taxon>Dikarya</taxon>
        <taxon>Ascomycota</taxon>
        <taxon>Pezizomycotina</taxon>
        <taxon>Dothideomycetes</taxon>
        <taxon>Pleosporomycetidae</taxon>
        <taxon>Pleosporales</taxon>
        <taxon>Pleosporineae</taxon>
        <taxon>Pleosporaceae</taxon>
        <taxon>Alternaria</taxon>
        <taxon>Alternaria sect. Alternaria</taxon>
        <taxon>Alternaria alternata complex</taxon>
    </lineage>
</organism>
<gene>
    <name evidence="3" type="ORF">AA0114_g5663</name>
</gene>
<evidence type="ECO:0000313" key="4">
    <source>
        <dbReference type="Proteomes" id="UP000292402"/>
    </source>
</evidence>
<feature type="chain" id="PRO_5020496669" evidence="2">
    <location>
        <begin position="20"/>
        <end position="1001"/>
    </location>
</feature>
<dbReference type="EMBL" id="PDXA01000016">
    <property type="protein sequence ID" value="RYN51273.1"/>
    <property type="molecule type" value="Genomic_DNA"/>
</dbReference>
<comment type="caution">
    <text evidence="3">The sequence shown here is derived from an EMBL/GenBank/DDBJ whole genome shotgun (WGS) entry which is preliminary data.</text>
</comment>
<keyword evidence="2" id="KW-0732">Signal</keyword>
<feature type="region of interest" description="Disordered" evidence="1">
    <location>
        <begin position="657"/>
        <end position="705"/>
    </location>
</feature>
<feature type="compositionally biased region" description="Basic and acidic residues" evidence="1">
    <location>
        <begin position="816"/>
        <end position="855"/>
    </location>
</feature>
<feature type="compositionally biased region" description="Acidic residues" evidence="1">
    <location>
        <begin position="790"/>
        <end position="813"/>
    </location>
</feature>
<reference evidence="4" key="1">
    <citation type="journal article" date="2019" name="bioRxiv">
        <title>Genomics, evolutionary history and diagnostics of the Alternaria alternata species group including apple and Asian pear pathotypes.</title>
        <authorList>
            <person name="Armitage A.D."/>
            <person name="Cockerton H.M."/>
            <person name="Sreenivasaprasad S."/>
            <person name="Woodhall J.W."/>
            <person name="Lane C.R."/>
            <person name="Harrison R.J."/>
            <person name="Clarkson J.P."/>
        </authorList>
    </citation>
    <scope>NUCLEOTIDE SEQUENCE [LARGE SCALE GENOMIC DNA]</scope>
    <source>
        <strain evidence="4">FERA 1082</strain>
    </source>
</reference>
<evidence type="ECO:0000256" key="1">
    <source>
        <dbReference type="SAM" id="MobiDB-lite"/>
    </source>
</evidence>
<dbReference type="Proteomes" id="UP000292402">
    <property type="component" value="Unassembled WGS sequence"/>
</dbReference>
<feature type="region of interest" description="Disordered" evidence="1">
    <location>
        <begin position="790"/>
        <end position="855"/>
    </location>
</feature>
<dbReference type="AlphaFoldDB" id="A0A4Q4MIJ3"/>
<feature type="compositionally biased region" description="Low complexity" evidence="1">
    <location>
        <begin position="684"/>
        <end position="703"/>
    </location>
</feature>
<accession>A0A4Q4MIJ3</accession>
<proteinExistence type="predicted"/>
<evidence type="ECO:0000256" key="2">
    <source>
        <dbReference type="SAM" id="SignalP"/>
    </source>
</evidence>
<feature type="region of interest" description="Disordered" evidence="1">
    <location>
        <begin position="715"/>
        <end position="734"/>
    </location>
</feature>
<protein>
    <submittedName>
        <fullName evidence="3">Uncharacterized protein</fullName>
    </submittedName>
</protein>
<sequence>MRLFAWIQATFHIFDVVNASTSVAWSNLTSQGLEFSQADRDNLDCAHNPYCNLNEDQGAHEWISGCPGLPRITEELWRRHRHVDAKFLRKHFRTYKRLQASKYKLASDKLTFPAYMAKRYAPSVPPSSMLCDGLGMCRSPSCNDIGMNNTADERRAAMLFFEFVSGLDHSFHIRSEATQDHYRHIVEDLDRLTAMFTYADEQQDAAVKKEEKKQKRIQQMELAFSIITAVFQLFTTAANILNYRPGTLTAMFNKFPRAQSLANKWQRGLSAMSNKFPNASRLAKFASRRKPGDGLLREKSIENSQKLWTITSGGWLGMQGLTKEVVKEINHKKDLHGFEKTLDSVRAALVELDTFAVDEVLEGMALLSLGYETHNGHNIVDLFEKDFFFGANVYFRAWIQYVIGMKSYATIISALWKTEGVYIVESLTPSGQNCDQDNRGPRSNKVCLEERPNRSYWTYAMSNYDDKKTRSPPGWEFLTSEEGFHGLYETDVVRSALWRGEVWYPHRDKQEELGCRDEPTAPEPPEVYAEGVNATSPSELNPTNDLAPGAIPHLTDYGNVPDGFDIPICHSWLGEAISDVNSTKNNNAPCQCDGPNSTDATSWDQPTNWTFAYTKKFIKDGGLYNFDNYGKKCKSCDKLGASWKALLRLDEEEKPAKHMKEGWNGGCEPKSHKSHPLGQPQLSDPPETSSSASSTPNSCTPTPTREPIVQATSELVAHETRYPKNTPKNITRQGECNGPYCIVDTVYVIHEQNYGYSVDSSVRVSEHGCYAGDDWCFEQSAHDICEYPDEDEISDEDEYEEEEEVGEDEDEYADFIQDHEPQNGTTADDKGRDGKTSGGETAKDKEPTPEKDENMKKFEEEHNRQNGRQKCFCGGNGKAGQHGISCFDKGVTSRTTTVKGRMKQTHTPGISATGASIASGGGAIPTTQAALRIKTVYDAGGEAAPTTQPTLRIKTVYQTMKRDVTLQATPEVPSLAVPTVAPVFSPSSYGSLASHSRVTMG</sequence>
<name>A0A4Q4MIJ3_9PLEO</name>